<keyword evidence="2" id="KW-1185">Reference proteome</keyword>
<accession>U1X102</accession>
<protein>
    <submittedName>
        <fullName evidence="1">Uncharacterized protein</fullName>
    </submittedName>
</protein>
<reference evidence="1 2" key="1">
    <citation type="submission" date="2013-08" db="EMBL/GenBank/DDBJ databases">
        <authorList>
            <person name="Weinstock G."/>
            <person name="Sodergren E."/>
            <person name="Wylie T."/>
            <person name="Fulton L."/>
            <person name="Fulton R."/>
            <person name="Fronick C."/>
            <person name="O'Laughlin M."/>
            <person name="Godfrey J."/>
            <person name="Miner T."/>
            <person name="Herter B."/>
            <person name="Appelbaum E."/>
            <person name="Cordes M."/>
            <person name="Lek S."/>
            <person name="Wollam A."/>
            <person name="Pepin K.H."/>
            <person name="Palsikar V.B."/>
            <person name="Mitreva M."/>
            <person name="Wilson R.K."/>
        </authorList>
    </citation>
    <scope>NUCLEOTIDE SEQUENCE [LARGE SCALE GENOMIC DNA]</scope>
    <source>
        <strain evidence="1 2">ATCC 12856</strain>
    </source>
</reference>
<dbReference type="Proteomes" id="UP000016511">
    <property type="component" value="Unassembled WGS sequence"/>
</dbReference>
<dbReference type="HOGENOM" id="CLU_2875875_0_0_9"/>
<evidence type="ECO:0000313" key="2">
    <source>
        <dbReference type="Proteomes" id="UP000016511"/>
    </source>
</evidence>
<sequence>MCRAVFQRRLLYLITFQKQLQAFFKINLKRNAIGYKNHFLKSTRNNISCFLYIGKTFCMFSTP</sequence>
<gene>
    <name evidence="1" type="ORF">HMPREF0083_03678</name>
</gene>
<organism evidence="1 2">
    <name type="scientific">Aneurinibacillus aneurinilyticus ATCC 12856</name>
    <dbReference type="NCBI Taxonomy" id="649747"/>
    <lineage>
        <taxon>Bacteria</taxon>
        <taxon>Bacillati</taxon>
        <taxon>Bacillota</taxon>
        <taxon>Bacilli</taxon>
        <taxon>Bacillales</taxon>
        <taxon>Paenibacillaceae</taxon>
        <taxon>Aneurinibacillus group</taxon>
        <taxon>Aneurinibacillus</taxon>
    </lineage>
</organism>
<dbReference type="EMBL" id="AWSJ01000222">
    <property type="protein sequence ID" value="ERI08198.1"/>
    <property type="molecule type" value="Genomic_DNA"/>
</dbReference>
<comment type="caution">
    <text evidence="1">The sequence shown here is derived from an EMBL/GenBank/DDBJ whole genome shotgun (WGS) entry which is preliminary data.</text>
</comment>
<evidence type="ECO:0000313" key="1">
    <source>
        <dbReference type="EMBL" id="ERI08198.1"/>
    </source>
</evidence>
<proteinExistence type="predicted"/>
<name>U1X102_ANEAE</name>
<dbReference type="AlphaFoldDB" id="U1X102"/>